<evidence type="ECO:0008006" key="3">
    <source>
        <dbReference type="Google" id="ProtNLM"/>
    </source>
</evidence>
<dbReference type="Proteomes" id="UP000274695">
    <property type="component" value="Unassembled WGS sequence"/>
</dbReference>
<evidence type="ECO:0000313" key="1">
    <source>
        <dbReference type="EMBL" id="RNL67149.1"/>
    </source>
</evidence>
<reference evidence="1 2" key="1">
    <citation type="submission" date="2018-10" db="EMBL/GenBank/DDBJ databases">
        <title>Draft genome sequence of Zhongshania sp. DSW25-10.</title>
        <authorList>
            <person name="Oh J."/>
        </authorList>
    </citation>
    <scope>NUCLEOTIDE SEQUENCE [LARGE SCALE GENOMIC DNA]</scope>
    <source>
        <strain evidence="1 2">DSW25-10</strain>
    </source>
</reference>
<accession>A0ABX9W677</accession>
<comment type="caution">
    <text evidence="1">The sequence shown here is derived from an EMBL/GenBank/DDBJ whole genome shotgun (WGS) entry which is preliminary data.</text>
</comment>
<sequence length="61" mass="7212">MDTRYAQKKHPIHKARKVVKCEGILRKSDIYALFDDRKKRRAILSPLLERSPPHLNFSDSH</sequence>
<name>A0ABX9W677_9GAMM</name>
<protein>
    <recommendedName>
        <fullName evidence="3">Transposase</fullName>
    </recommendedName>
</protein>
<evidence type="ECO:0000313" key="2">
    <source>
        <dbReference type="Proteomes" id="UP000274695"/>
    </source>
</evidence>
<organism evidence="1 2">
    <name type="scientific">Zhongshania marina</name>
    <dbReference type="NCBI Taxonomy" id="2304603"/>
    <lineage>
        <taxon>Bacteria</taxon>
        <taxon>Pseudomonadati</taxon>
        <taxon>Pseudomonadota</taxon>
        <taxon>Gammaproteobacteria</taxon>
        <taxon>Cellvibrionales</taxon>
        <taxon>Spongiibacteraceae</taxon>
        <taxon>Zhongshania</taxon>
    </lineage>
</organism>
<keyword evidence="2" id="KW-1185">Reference proteome</keyword>
<dbReference type="EMBL" id="RHGB01000002">
    <property type="protein sequence ID" value="RNL67149.1"/>
    <property type="molecule type" value="Genomic_DNA"/>
</dbReference>
<gene>
    <name evidence="1" type="ORF">D0911_02690</name>
</gene>
<proteinExistence type="predicted"/>